<evidence type="ECO:0008006" key="2">
    <source>
        <dbReference type="Google" id="ProtNLM"/>
    </source>
</evidence>
<comment type="caution">
    <text evidence="1">The sequence shown here is derived from an EMBL/GenBank/DDBJ whole genome shotgun (WGS) entry which is preliminary data.</text>
</comment>
<dbReference type="Pfam" id="PF07505">
    <property type="entry name" value="DUF5131"/>
    <property type="match status" value="1"/>
</dbReference>
<dbReference type="InterPro" id="IPR011101">
    <property type="entry name" value="DUF5131"/>
</dbReference>
<organism evidence="1">
    <name type="scientific">marine sediment metagenome</name>
    <dbReference type="NCBI Taxonomy" id="412755"/>
    <lineage>
        <taxon>unclassified sequences</taxon>
        <taxon>metagenomes</taxon>
        <taxon>ecological metagenomes</taxon>
    </lineage>
</organism>
<dbReference type="EMBL" id="LAZR01047235">
    <property type="protein sequence ID" value="KKK94692.1"/>
    <property type="molecule type" value="Genomic_DNA"/>
</dbReference>
<reference evidence="1" key="1">
    <citation type="journal article" date="2015" name="Nature">
        <title>Complex archaea that bridge the gap between prokaryotes and eukaryotes.</title>
        <authorList>
            <person name="Spang A."/>
            <person name="Saw J.H."/>
            <person name="Jorgensen S.L."/>
            <person name="Zaremba-Niedzwiedzka K."/>
            <person name="Martijn J."/>
            <person name="Lind A.E."/>
            <person name="van Eijk R."/>
            <person name="Schleper C."/>
            <person name="Guy L."/>
            <person name="Ettema T.J."/>
        </authorList>
    </citation>
    <scope>NUCLEOTIDE SEQUENCE</scope>
</reference>
<proteinExistence type="predicted"/>
<protein>
    <recommendedName>
        <fullName evidence="2">Bacteriophage protein gp37</fullName>
    </recommendedName>
</protein>
<name>A0A0F8ZLJ7_9ZZZZ</name>
<evidence type="ECO:0000313" key="1">
    <source>
        <dbReference type="EMBL" id="KKK94692.1"/>
    </source>
</evidence>
<sequence length="287" mass="32933">MAKTSIEWTDFSINPIRARWKIGMDPNYLSSRLPYHSGHYCEKISPGCKNCYASRLQPRFGLPTFSEAIAQRDDIEVYLDESKLQQVLRRKKPTKYFWCDMSDMFGSWVPDEWTNKCFATMALTPQHTHQVLTKRAERMQAYFAPGRYRDCQVADQAKIIHTSVSPFKLPSEAVFDARRVARGEPWLIDTWPLSNVWLGVSAENQDTFDERVPLLMDTPAAVRFISYEPALGPVDFSLWRPVETIGGVEFERWIDWIIAGGESGPGARPSNPEWFRSLRDQCQAAGV</sequence>
<dbReference type="AlphaFoldDB" id="A0A0F8ZLJ7"/>
<accession>A0A0F8ZLJ7</accession>
<gene>
    <name evidence="1" type="ORF">LCGC14_2680320</name>
</gene>
<feature type="non-terminal residue" evidence="1">
    <location>
        <position position="287"/>
    </location>
</feature>